<dbReference type="InterPro" id="IPR013785">
    <property type="entry name" value="Aldolase_TIM"/>
</dbReference>
<accession>A0A6N7R5J3</accession>
<evidence type="ECO:0000256" key="6">
    <source>
        <dbReference type="ARBA" id="ARBA00022605"/>
    </source>
</evidence>
<dbReference type="CDD" id="cd00405">
    <property type="entry name" value="PRAI"/>
    <property type="match status" value="1"/>
</dbReference>
<dbReference type="UniPathway" id="UPA00035">
    <property type="reaction ID" value="UER00042"/>
</dbReference>
<feature type="domain" description="N-(5'phosphoribosyl) anthranilate isomerase (PRAI)" evidence="11">
    <location>
        <begin position="4"/>
        <end position="197"/>
    </location>
</feature>
<evidence type="ECO:0000256" key="9">
    <source>
        <dbReference type="ARBA" id="ARBA00023235"/>
    </source>
</evidence>
<evidence type="ECO:0000313" key="12">
    <source>
        <dbReference type="EMBL" id="MRI68533.1"/>
    </source>
</evidence>
<dbReference type="AlphaFoldDB" id="A0A6N7R5J3"/>
<keyword evidence="9 10" id="KW-0413">Isomerase</keyword>
<gene>
    <name evidence="10" type="primary">trpF</name>
    <name evidence="12" type="ORF">GH885_19685</name>
</gene>
<name>A0A6N7R5J3_9BACI</name>
<sequence length="212" mass="22752">MVQVKICGLQNKQAIQTAAEAGADFIGFVFAKSKRRVTKEQAANLAQFVPSNVKKVGVFVNEDIEVIREIAQDVGLDYVQLHGDESPAFCQEIGLPVIKAFEVRGASDLDKISSYECAYYLLDSPSGKYRGGSGEAFDWQVAKEFDFLNKKILLAGGLKVENIEEAIAEVAPAGVDVSSGVETSGEKDLEKIKAFIDAAKKGDGNGKLSGAK</sequence>
<evidence type="ECO:0000313" key="13">
    <source>
        <dbReference type="Proteomes" id="UP000435187"/>
    </source>
</evidence>
<evidence type="ECO:0000259" key="11">
    <source>
        <dbReference type="Pfam" id="PF00697"/>
    </source>
</evidence>
<dbReference type="NCBIfam" id="NF002298">
    <property type="entry name" value="PRK01222.1-4"/>
    <property type="match status" value="1"/>
</dbReference>
<evidence type="ECO:0000256" key="10">
    <source>
        <dbReference type="HAMAP-Rule" id="MF_00135"/>
    </source>
</evidence>
<dbReference type="SUPFAM" id="SSF51366">
    <property type="entry name" value="Ribulose-phoshate binding barrel"/>
    <property type="match status" value="1"/>
</dbReference>
<dbReference type="InterPro" id="IPR044643">
    <property type="entry name" value="TrpF_fam"/>
</dbReference>
<dbReference type="FunFam" id="3.20.20.70:FF:000075">
    <property type="entry name" value="Tryptophan biosynthesis protein TRP1"/>
    <property type="match status" value="1"/>
</dbReference>
<dbReference type="NCBIfam" id="NF002300">
    <property type="entry name" value="PRK01222.1-7"/>
    <property type="match status" value="1"/>
</dbReference>
<keyword evidence="7 10" id="KW-0822">Tryptophan biosynthesis</keyword>
<comment type="catalytic activity">
    <reaction evidence="1 10">
        <text>N-(5-phospho-beta-D-ribosyl)anthranilate = 1-(2-carboxyphenylamino)-1-deoxy-D-ribulose 5-phosphate</text>
        <dbReference type="Rhea" id="RHEA:21540"/>
        <dbReference type="ChEBI" id="CHEBI:18277"/>
        <dbReference type="ChEBI" id="CHEBI:58613"/>
        <dbReference type="EC" id="5.3.1.24"/>
    </reaction>
</comment>
<dbReference type="HAMAP" id="MF_00135">
    <property type="entry name" value="PRAI"/>
    <property type="match status" value="1"/>
</dbReference>
<keyword evidence="6 10" id="KW-0028">Amino-acid biosynthesis</keyword>
<keyword evidence="13" id="KW-1185">Reference proteome</keyword>
<comment type="similarity">
    <text evidence="3 10">Belongs to the TrpF family.</text>
</comment>
<dbReference type="RefSeq" id="WP_153837002.1">
    <property type="nucleotide sequence ID" value="NZ_JBHUMW010000042.1"/>
</dbReference>
<dbReference type="Gene3D" id="3.20.20.70">
    <property type="entry name" value="Aldolase class I"/>
    <property type="match status" value="1"/>
</dbReference>
<evidence type="ECO:0000256" key="7">
    <source>
        <dbReference type="ARBA" id="ARBA00022822"/>
    </source>
</evidence>
<evidence type="ECO:0000256" key="3">
    <source>
        <dbReference type="ARBA" id="ARBA00007571"/>
    </source>
</evidence>
<organism evidence="12 13">
    <name type="scientific">Gracilibacillus thailandensis</name>
    <dbReference type="NCBI Taxonomy" id="563735"/>
    <lineage>
        <taxon>Bacteria</taxon>
        <taxon>Bacillati</taxon>
        <taxon>Bacillota</taxon>
        <taxon>Bacilli</taxon>
        <taxon>Bacillales</taxon>
        <taxon>Bacillaceae</taxon>
        <taxon>Gracilibacillus</taxon>
    </lineage>
</organism>
<evidence type="ECO:0000256" key="4">
    <source>
        <dbReference type="ARBA" id="ARBA00012572"/>
    </source>
</evidence>
<proteinExistence type="inferred from homology"/>
<dbReference type="PANTHER" id="PTHR42894:SF1">
    <property type="entry name" value="N-(5'-PHOSPHORIBOSYL)ANTHRANILATE ISOMERASE"/>
    <property type="match status" value="1"/>
</dbReference>
<keyword evidence="8 10" id="KW-0057">Aromatic amino acid biosynthesis</keyword>
<evidence type="ECO:0000256" key="1">
    <source>
        <dbReference type="ARBA" id="ARBA00001164"/>
    </source>
</evidence>
<dbReference type="InterPro" id="IPR001240">
    <property type="entry name" value="PRAI_dom"/>
</dbReference>
<dbReference type="PANTHER" id="PTHR42894">
    <property type="entry name" value="N-(5'-PHOSPHORIBOSYL)ANTHRANILATE ISOMERASE"/>
    <property type="match status" value="1"/>
</dbReference>
<protein>
    <recommendedName>
        <fullName evidence="5 10">N-(5'-phosphoribosyl)anthranilate isomerase</fullName>
        <shortName evidence="10">PRAI</shortName>
        <ecNumber evidence="4 10">5.3.1.24</ecNumber>
    </recommendedName>
</protein>
<evidence type="ECO:0000256" key="5">
    <source>
        <dbReference type="ARBA" id="ARBA00022272"/>
    </source>
</evidence>
<evidence type="ECO:0000256" key="2">
    <source>
        <dbReference type="ARBA" id="ARBA00004664"/>
    </source>
</evidence>
<dbReference type="Proteomes" id="UP000435187">
    <property type="component" value="Unassembled WGS sequence"/>
</dbReference>
<dbReference type="EC" id="5.3.1.24" evidence="4 10"/>
<evidence type="ECO:0000256" key="8">
    <source>
        <dbReference type="ARBA" id="ARBA00023141"/>
    </source>
</evidence>
<comment type="caution">
    <text evidence="12">The sequence shown here is derived from an EMBL/GenBank/DDBJ whole genome shotgun (WGS) entry which is preliminary data.</text>
</comment>
<dbReference type="EMBL" id="WJEE01000074">
    <property type="protein sequence ID" value="MRI68533.1"/>
    <property type="molecule type" value="Genomic_DNA"/>
</dbReference>
<dbReference type="GO" id="GO:0000162">
    <property type="term" value="P:L-tryptophan biosynthetic process"/>
    <property type="evidence" value="ECO:0007669"/>
    <property type="project" value="UniProtKB-UniRule"/>
</dbReference>
<dbReference type="InterPro" id="IPR011060">
    <property type="entry name" value="RibuloseP-bd_barrel"/>
</dbReference>
<reference evidence="12 13" key="1">
    <citation type="submission" date="2019-10" db="EMBL/GenBank/DDBJ databases">
        <title>Gracilibacillus salitolerans sp. nov., a moderate halophile isolated from a saline soil in northwest China.</title>
        <authorList>
            <person name="Gan L."/>
        </authorList>
    </citation>
    <scope>NUCLEOTIDE SEQUENCE [LARGE SCALE GENOMIC DNA]</scope>
    <source>
        <strain evidence="12 13">TP2-8</strain>
    </source>
</reference>
<comment type="pathway">
    <text evidence="2 10">Amino-acid biosynthesis; L-tryptophan biosynthesis; L-tryptophan from chorismate: step 3/5.</text>
</comment>
<dbReference type="Pfam" id="PF00697">
    <property type="entry name" value="PRAI"/>
    <property type="match status" value="1"/>
</dbReference>
<dbReference type="GO" id="GO:0004640">
    <property type="term" value="F:phosphoribosylanthranilate isomerase activity"/>
    <property type="evidence" value="ECO:0007669"/>
    <property type="project" value="UniProtKB-UniRule"/>
</dbReference>